<reference evidence="1 2" key="1">
    <citation type="submission" date="2020-06" db="EMBL/GenBank/DDBJ databases">
        <authorList>
            <person name="Li R."/>
            <person name="Bekaert M."/>
        </authorList>
    </citation>
    <scope>NUCLEOTIDE SEQUENCE [LARGE SCALE GENOMIC DNA]</scope>
    <source>
        <strain evidence="2">wild</strain>
    </source>
</reference>
<proteinExistence type="predicted"/>
<dbReference type="EMBL" id="CACVKT020006149">
    <property type="protein sequence ID" value="CAC5399974.1"/>
    <property type="molecule type" value="Genomic_DNA"/>
</dbReference>
<dbReference type="InterPro" id="IPR043502">
    <property type="entry name" value="DNA/RNA_pol_sf"/>
</dbReference>
<dbReference type="AlphaFoldDB" id="A0A6J8CY89"/>
<organism evidence="1 2">
    <name type="scientific">Mytilus coruscus</name>
    <name type="common">Sea mussel</name>
    <dbReference type="NCBI Taxonomy" id="42192"/>
    <lineage>
        <taxon>Eukaryota</taxon>
        <taxon>Metazoa</taxon>
        <taxon>Spiralia</taxon>
        <taxon>Lophotrochozoa</taxon>
        <taxon>Mollusca</taxon>
        <taxon>Bivalvia</taxon>
        <taxon>Autobranchia</taxon>
        <taxon>Pteriomorphia</taxon>
        <taxon>Mytilida</taxon>
        <taxon>Mytiloidea</taxon>
        <taxon>Mytilidae</taxon>
        <taxon>Mytilinae</taxon>
        <taxon>Mytilus</taxon>
    </lineage>
</organism>
<gene>
    <name evidence="1" type="ORF">MCOR_34195</name>
</gene>
<dbReference type="SUPFAM" id="SSF56672">
    <property type="entry name" value="DNA/RNA polymerases"/>
    <property type="match status" value="1"/>
</dbReference>
<dbReference type="OrthoDB" id="425619at2759"/>
<name>A0A6J8CY89_MYTCO</name>
<evidence type="ECO:0000313" key="2">
    <source>
        <dbReference type="Proteomes" id="UP000507470"/>
    </source>
</evidence>
<protein>
    <recommendedName>
        <fullName evidence="3">Reverse transcriptase/retrotransposon-derived protein RNase H-like domain-containing protein</fullName>
    </recommendedName>
</protein>
<dbReference type="Proteomes" id="UP000507470">
    <property type="component" value="Unassembled WGS sequence"/>
</dbReference>
<sequence>MNPYPTSVSINQDAIIAYAERQEGETRFFAIEDFQPKMHETENNAIRRIQFLVPKVEKDLEPIAKVINKDEEIEKKMPFHLQELYRKSTKEKTFQEKIKVREVLIKFQDCFSMNDSDTGLTSITEHAFDTGDSVPIKQPPRRVPLAFAEAEKEAIIELQKKGVIRESSSP</sequence>
<evidence type="ECO:0000313" key="1">
    <source>
        <dbReference type="EMBL" id="CAC5399974.1"/>
    </source>
</evidence>
<keyword evidence="2" id="KW-1185">Reference proteome</keyword>
<evidence type="ECO:0008006" key="3">
    <source>
        <dbReference type="Google" id="ProtNLM"/>
    </source>
</evidence>
<accession>A0A6J8CY89</accession>